<proteinExistence type="predicted"/>
<dbReference type="EMBL" id="BMAT01013918">
    <property type="protein sequence ID" value="GFS22977.1"/>
    <property type="molecule type" value="Genomic_DNA"/>
</dbReference>
<comment type="caution">
    <text evidence="1">The sequence shown here is derived from an EMBL/GenBank/DDBJ whole genome shotgun (WGS) entry which is preliminary data.</text>
</comment>
<sequence length="124" mass="13860">MKPVSKNRPTGVLVILTHCCLNNLNNLSTSATVKLNDDQVLQKLTDLAVSLTGITEANFKTKVADQDIDGLTRLDFKYGCTRGVYSTPMFTINDIFVEATTWDFNTWKAQIDKLLTAYNINLKV</sequence>
<keyword evidence="2" id="KW-1185">Reference proteome</keyword>
<dbReference type="PANTHER" id="PTHR33875:SF2">
    <property type="entry name" value="ACR183CP"/>
    <property type="match status" value="1"/>
</dbReference>
<gene>
    <name evidence="1" type="ORF">ElyMa_006965000</name>
</gene>
<dbReference type="AlphaFoldDB" id="A0AAV4JPU2"/>
<accession>A0AAV4JPU2</accession>
<dbReference type="Proteomes" id="UP000762676">
    <property type="component" value="Unassembled WGS sequence"/>
</dbReference>
<protein>
    <submittedName>
        <fullName evidence="1">Serine protease inhibitor 3/4</fullName>
    </submittedName>
</protein>
<evidence type="ECO:0000313" key="2">
    <source>
        <dbReference type="Proteomes" id="UP000762676"/>
    </source>
</evidence>
<dbReference type="SUPFAM" id="SSF52833">
    <property type="entry name" value="Thioredoxin-like"/>
    <property type="match status" value="1"/>
</dbReference>
<keyword evidence="1" id="KW-0646">Protease inhibitor</keyword>
<keyword evidence="1" id="KW-0722">Serine protease inhibitor</keyword>
<dbReference type="GO" id="GO:0004867">
    <property type="term" value="F:serine-type endopeptidase inhibitor activity"/>
    <property type="evidence" value="ECO:0007669"/>
    <property type="project" value="UniProtKB-KW"/>
</dbReference>
<reference evidence="1 2" key="1">
    <citation type="journal article" date="2021" name="Elife">
        <title>Chloroplast acquisition without the gene transfer in kleptoplastic sea slugs, Plakobranchus ocellatus.</title>
        <authorList>
            <person name="Maeda T."/>
            <person name="Takahashi S."/>
            <person name="Yoshida T."/>
            <person name="Shimamura S."/>
            <person name="Takaki Y."/>
            <person name="Nagai Y."/>
            <person name="Toyoda A."/>
            <person name="Suzuki Y."/>
            <person name="Arimoto A."/>
            <person name="Ishii H."/>
            <person name="Satoh N."/>
            <person name="Nishiyama T."/>
            <person name="Hasebe M."/>
            <person name="Maruyama T."/>
            <person name="Minagawa J."/>
            <person name="Obokata J."/>
            <person name="Shigenobu S."/>
        </authorList>
    </citation>
    <scope>NUCLEOTIDE SEQUENCE [LARGE SCALE GENOMIC DNA]</scope>
</reference>
<evidence type="ECO:0000313" key="1">
    <source>
        <dbReference type="EMBL" id="GFS22977.1"/>
    </source>
</evidence>
<organism evidence="1 2">
    <name type="scientific">Elysia marginata</name>
    <dbReference type="NCBI Taxonomy" id="1093978"/>
    <lineage>
        <taxon>Eukaryota</taxon>
        <taxon>Metazoa</taxon>
        <taxon>Spiralia</taxon>
        <taxon>Lophotrochozoa</taxon>
        <taxon>Mollusca</taxon>
        <taxon>Gastropoda</taxon>
        <taxon>Heterobranchia</taxon>
        <taxon>Euthyneura</taxon>
        <taxon>Panpulmonata</taxon>
        <taxon>Sacoglossa</taxon>
        <taxon>Placobranchoidea</taxon>
        <taxon>Plakobranchidae</taxon>
        <taxon>Elysia</taxon>
    </lineage>
</organism>
<dbReference type="Gene3D" id="3.40.30.10">
    <property type="entry name" value="Glutaredoxin"/>
    <property type="match status" value="1"/>
</dbReference>
<dbReference type="PANTHER" id="PTHR33875">
    <property type="entry name" value="OS09G0542200 PROTEIN"/>
    <property type="match status" value="1"/>
</dbReference>
<dbReference type="InterPro" id="IPR036249">
    <property type="entry name" value="Thioredoxin-like_sf"/>
</dbReference>
<name>A0AAV4JPU2_9GAST</name>